<dbReference type="Pfam" id="PF25320">
    <property type="entry name" value="TELO2_ARM"/>
    <property type="match status" value="1"/>
</dbReference>
<reference evidence="3 4" key="1">
    <citation type="submission" date="2011-10" db="EMBL/GenBank/DDBJ databases">
        <authorList>
            <person name="Genoscope - CEA"/>
        </authorList>
    </citation>
    <scope>NUCLEOTIDE SEQUENCE [LARGE SCALE GENOMIC DNA]</scope>
    <source>
        <strain evidence="3 4">RCC 1105</strain>
    </source>
</reference>
<dbReference type="GO" id="GO:0051083">
    <property type="term" value="P:'de novo' cotranslational protein folding"/>
    <property type="evidence" value="ECO:0007669"/>
    <property type="project" value="TreeGrafter"/>
</dbReference>
<accession>K8F810</accession>
<dbReference type="SUPFAM" id="SSF48371">
    <property type="entry name" value="ARM repeat"/>
    <property type="match status" value="1"/>
</dbReference>
<organism evidence="3 4">
    <name type="scientific">Bathycoccus prasinos</name>
    <dbReference type="NCBI Taxonomy" id="41875"/>
    <lineage>
        <taxon>Eukaryota</taxon>
        <taxon>Viridiplantae</taxon>
        <taxon>Chlorophyta</taxon>
        <taxon>Mamiellophyceae</taxon>
        <taxon>Mamiellales</taxon>
        <taxon>Bathycoccaceae</taxon>
        <taxon>Bathycoccus</taxon>
    </lineage>
</organism>
<feature type="domain" description="TELO2 ARM repeat" evidence="2">
    <location>
        <begin position="413"/>
        <end position="588"/>
    </location>
</feature>
<proteinExistence type="predicted"/>
<protein>
    <recommendedName>
        <fullName evidence="2">TELO2 ARM repeat domain-containing protein</fullName>
    </recommendedName>
</protein>
<dbReference type="KEGG" id="bpg:Bathy08g04530"/>
<keyword evidence="4" id="KW-1185">Reference proteome</keyword>
<evidence type="ECO:0000256" key="1">
    <source>
        <dbReference type="SAM" id="MobiDB-lite"/>
    </source>
</evidence>
<gene>
    <name evidence="3" type="ORF">Bathy08g04530</name>
</gene>
<dbReference type="GO" id="GO:0042162">
    <property type="term" value="F:telomeric DNA binding"/>
    <property type="evidence" value="ECO:0007669"/>
    <property type="project" value="TreeGrafter"/>
</dbReference>
<dbReference type="Proteomes" id="UP000198341">
    <property type="component" value="Chromosome 8"/>
</dbReference>
<dbReference type="AlphaFoldDB" id="K8F810"/>
<sequence>MVKTTTETCCDDDDETIEFFSEFYSYCAERLKMKTTTTTEEEEEEEETISSSVLEDVTRLVIFFDDDEEEDKEKRKEYLSLEKKRVERYRDLRRRSERRRKDGEKRTTNVFAGVEELLAVIAEKTTTHEKKKKLKKKKEVSDEDISNKKDTKNDTLRKAWEQIVPKEHFVNAMLNADVSDSRIKNANKAMAEMFKECVEMECSSTTSDAPATSFFETGEFLRDSEEVTNETNAQKYYCDLERASEEMRTLLNACERADLILKKRLYERLVLEEHQKEKEREIGAVEMFARGCCLLPHRKGVRDREMHNSDKNASRSIVLASTCLQILSRRGYADKCANAIAFVHFREEEREEQDGKKFVDQKDESLARVLDSISDTRACCKVIESVVVDVFGRKKYTSASRDCERVLRQMLKLRFWKCETTRYFMGEELLLRKGCPRNVLPSLLRLLIVNPLPTDYLADEKNGDEAGAIASENVSVEDFKHAIIVSACEIWASKEFVVGSSAKAKGHVAAIINATLILSQSSGASWEKFVNGIESGKFNDGTTMTSYIVDGISSRLESSSAQNRAHASRIAKQFSLAMNTENPTMLDLNAPVDGDTDLLDPDEGEDDDDDDDGYRSANEAEWESNVKVTLGEYDASKVLPSSFYEAETVEGESKREKGPSIDIEEVDEQDEEDDSEEDDEEFRAYDIDSDDDDELTQKNSNAKNLKRHLKQLPKPRTLREALNALRRVKPSQHIADADLADAQEGAVYALAEMFETVPDELFSVAGQFSIALLHANPPTPSVKALEISRMNGLTRLFENAPEESIPTAIGHAFDGTSCDSSHKLEVLSCIAQAAKTLSALPPPSSSASLEPGESEKSAIAATSGKTRVFAPKALENQNRGIGRIGHRTRSALIGPTIVAPLLVSLSSQLEKMADLSSSIGSEAIVLSAMLDCIGECCCRTQNAVNSFNTSLATLATLTKHDSFLLKHCNPSVRSSALVACARALMVVPDIMAKEELMLLLQECHNQEDDDSDRAERHETKTSKLFAAIEKITSIARIENARGVDEQCRSAGVFALAATRDVVKRATENTLLDNQNDDPEKQQHNLSVQDFVLPKTESKRFQQSASQVVAKAMEKLRVNAPVGEMKKKESVRFA</sequence>
<feature type="region of interest" description="Disordered" evidence="1">
    <location>
        <begin position="644"/>
        <end position="710"/>
    </location>
</feature>
<dbReference type="GO" id="GO:0005829">
    <property type="term" value="C:cytosol"/>
    <property type="evidence" value="ECO:0007669"/>
    <property type="project" value="TreeGrafter"/>
</dbReference>
<dbReference type="GO" id="GO:0051879">
    <property type="term" value="F:Hsp90 protein binding"/>
    <property type="evidence" value="ECO:0007669"/>
    <property type="project" value="TreeGrafter"/>
</dbReference>
<dbReference type="GeneID" id="19014432"/>
<feature type="compositionally biased region" description="Acidic residues" evidence="1">
    <location>
        <begin position="662"/>
        <end position="694"/>
    </location>
</feature>
<dbReference type="InterPro" id="IPR051970">
    <property type="entry name" value="TEL2_Regulation"/>
</dbReference>
<evidence type="ECO:0000313" key="3">
    <source>
        <dbReference type="EMBL" id="CCO17748.1"/>
    </source>
</evidence>
<dbReference type="RefSeq" id="XP_007511627.1">
    <property type="nucleotide sequence ID" value="XM_007511565.1"/>
</dbReference>
<dbReference type="InterPro" id="IPR057348">
    <property type="entry name" value="TELO2_ARM"/>
</dbReference>
<evidence type="ECO:0000259" key="2">
    <source>
        <dbReference type="Pfam" id="PF25320"/>
    </source>
</evidence>
<dbReference type="PANTHER" id="PTHR15830">
    <property type="entry name" value="TELOMERE LENGTH REGULATION PROTEIN TEL2 FAMILY MEMBER"/>
    <property type="match status" value="1"/>
</dbReference>
<dbReference type="EMBL" id="FO082271">
    <property type="protein sequence ID" value="CCO17748.1"/>
    <property type="molecule type" value="Genomic_DNA"/>
</dbReference>
<evidence type="ECO:0000313" key="4">
    <source>
        <dbReference type="Proteomes" id="UP000198341"/>
    </source>
</evidence>
<feature type="region of interest" description="Disordered" evidence="1">
    <location>
        <begin position="584"/>
        <end position="620"/>
    </location>
</feature>
<dbReference type="PANTHER" id="PTHR15830:SF10">
    <property type="entry name" value="TELOMERE LENGTH REGULATION PROTEIN TEL2 HOMOLOG"/>
    <property type="match status" value="1"/>
</dbReference>
<feature type="compositionally biased region" description="Acidic residues" evidence="1">
    <location>
        <begin position="594"/>
        <end position="612"/>
    </location>
</feature>
<feature type="region of interest" description="Disordered" evidence="1">
    <location>
        <begin position="131"/>
        <end position="150"/>
    </location>
</feature>
<dbReference type="STRING" id="41875.K8F810"/>
<name>K8F810_9CHLO</name>
<dbReference type="InterPro" id="IPR016024">
    <property type="entry name" value="ARM-type_fold"/>
</dbReference>